<dbReference type="RefSeq" id="WP_025358296.1">
    <property type="nucleotide sequence ID" value="NZ_CP007155.1"/>
</dbReference>
<gene>
    <name evidence="1" type="ORF">KALB_4912</name>
</gene>
<dbReference type="KEGG" id="kal:KALB_4912"/>
<sequence>MLEFDDYDRRKSRDARNERIGKAIRAGADLDTAIITLDAAGALRDVVHLHITTKKASEDFQDWLAEHGDRAATKLVEAQQYVDEVATLRKLVN</sequence>
<proteinExistence type="predicted"/>
<dbReference type="Proteomes" id="UP000019225">
    <property type="component" value="Chromosome"/>
</dbReference>
<dbReference type="AlphaFoldDB" id="W5WJD6"/>
<keyword evidence="2" id="KW-1185">Reference proteome</keyword>
<dbReference type="EMBL" id="CP007155">
    <property type="protein sequence ID" value="AHH98274.1"/>
    <property type="molecule type" value="Genomic_DNA"/>
</dbReference>
<name>W5WJD6_9PSEU</name>
<dbReference type="HOGENOM" id="CLU_2395882_0_0_11"/>
<evidence type="ECO:0000313" key="2">
    <source>
        <dbReference type="Proteomes" id="UP000019225"/>
    </source>
</evidence>
<organism evidence="1 2">
    <name type="scientific">Kutzneria albida DSM 43870</name>
    <dbReference type="NCBI Taxonomy" id="1449976"/>
    <lineage>
        <taxon>Bacteria</taxon>
        <taxon>Bacillati</taxon>
        <taxon>Actinomycetota</taxon>
        <taxon>Actinomycetes</taxon>
        <taxon>Pseudonocardiales</taxon>
        <taxon>Pseudonocardiaceae</taxon>
        <taxon>Kutzneria</taxon>
    </lineage>
</organism>
<evidence type="ECO:0000313" key="1">
    <source>
        <dbReference type="EMBL" id="AHH98274.1"/>
    </source>
</evidence>
<reference evidence="1 2" key="1">
    <citation type="journal article" date="2014" name="BMC Genomics">
        <title>Complete genome sequence of producer of the glycopeptide antibiotic Aculeximycin Kutzneria albida DSM 43870T, a representative of minor genus of Pseudonocardiaceae.</title>
        <authorList>
            <person name="Rebets Y."/>
            <person name="Tokovenko B."/>
            <person name="Lushchyk I."/>
            <person name="Ruckert C."/>
            <person name="Zaburannyi N."/>
            <person name="Bechthold A."/>
            <person name="Kalinowski J."/>
            <person name="Luzhetskyy A."/>
        </authorList>
    </citation>
    <scope>NUCLEOTIDE SEQUENCE [LARGE SCALE GENOMIC DNA]</scope>
    <source>
        <strain evidence="1">DSM 43870</strain>
    </source>
</reference>
<accession>W5WJD6</accession>
<protein>
    <submittedName>
        <fullName evidence="1">Uncharacterized protein</fullName>
    </submittedName>
</protein>